<evidence type="ECO:0000313" key="3">
    <source>
        <dbReference type="Proteomes" id="UP000000813"/>
    </source>
</evidence>
<gene>
    <name evidence="2" type="ordered locus">Atu3566</name>
</gene>
<dbReference type="EnsemblBacteria" id="AAK89832">
    <property type="protein sequence ID" value="AAK89832"/>
    <property type="gene ID" value="Atu3566"/>
</dbReference>
<keyword evidence="3" id="KW-1185">Reference proteome</keyword>
<reference evidence="2 3" key="1">
    <citation type="journal article" date="2001" name="Science">
        <title>The genome of the natural genetic engineer Agrobacterium tumefaciens C58.</title>
        <authorList>
            <person name="Wood D.W."/>
            <person name="Setubal J.C."/>
            <person name="Kaul R."/>
            <person name="Monks D.E."/>
            <person name="Kitajima J.P."/>
            <person name="Okura V.K."/>
            <person name="Zhou Y."/>
            <person name="Chen L."/>
            <person name="Wood G.E."/>
            <person name="Almeida N.F.Jr."/>
            <person name="Woo L."/>
            <person name="Chen Y."/>
            <person name="Paulsen I.T."/>
            <person name="Eisen J.A."/>
            <person name="Karp P.D."/>
            <person name="Bovee D.Sr."/>
            <person name="Chapman P."/>
            <person name="Clendenning J."/>
            <person name="Deatherage G."/>
            <person name="Gillet W."/>
            <person name="Grant C."/>
            <person name="Kutyavin T."/>
            <person name="Levy R."/>
            <person name="Li M.J."/>
            <person name="McClelland E."/>
            <person name="Palmieri A."/>
            <person name="Raymond C."/>
            <person name="Rouse G."/>
            <person name="Saenphimmachak C."/>
            <person name="Wu Z."/>
            <person name="Romero P."/>
            <person name="Gordon D."/>
            <person name="Zhang S."/>
            <person name="Yoo H."/>
            <person name="Tao Y."/>
            <person name="Biddle P."/>
            <person name="Jung M."/>
            <person name="Krespan W."/>
            <person name="Perry M."/>
            <person name="Gordon-Kamm B."/>
            <person name="Liao L."/>
            <person name="Kim S."/>
            <person name="Hendrick C."/>
            <person name="Zhao Z.Y."/>
            <person name="Dolan M."/>
            <person name="Chumley F."/>
            <person name="Tingey S.V."/>
            <person name="Tomb J.F."/>
            <person name="Gordon M.P."/>
            <person name="Olson M.V."/>
            <person name="Nester E.W."/>
        </authorList>
    </citation>
    <scope>NUCLEOTIDE SEQUENCE [LARGE SCALE GENOMIC DNA]</scope>
    <source>
        <strain evidence="3">C58 / ATCC 33970</strain>
    </source>
</reference>
<evidence type="ECO:0000256" key="1">
    <source>
        <dbReference type="SAM" id="Phobius"/>
    </source>
</evidence>
<evidence type="ECO:0000313" key="2">
    <source>
        <dbReference type="EMBL" id="AAK89832.1"/>
    </source>
</evidence>
<dbReference type="RefSeq" id="WP_010973147.1">
    <property type="nucleotide sequence ID" value="NC_003063.2"/>
</dbReference>
<dbReference type="Proteomes" id="UP000000813">
    <property type="component" value="Chromosome linear"/>
</dbReference>
<dbReference type="EMBL" id="AE007870">
    <property type="protein sequence ID" value="AAK89832.1"/>
    <property type="molecule type" value="Genomic_DNA"/>
</dbReference>
<dbReference type="GeneID" id="1135440"/>
<feature type="transmembrane region" description="Helical" evidence="1">
    <location>
        <begin position="12"/>
        <end position="28"/>
    </location>
</feature>
<proteinExistence type="predicted"/>
<feature type="transmembrane region" description="Helical" evidence="1">
    <location>
        <begin position="119"/>
        <end position="136"/>
    </location>
</feature>
<keyword evidence="1" id="KW-0812">Transmembrane</keyword>
<protein>
    <submittedName>
        <fullName evidence="2">Uncharacterized protein</fullName>
    </submittedName>
</protein>
<dbReference type="PIR" id="F98288">
    <property type="entry name" value="F98288"/>
</dbReference>
<reference evidence="2 3" key="2">
    <citation type="journal article" date="2001" name="Science">
        <title>Genome sequence of the plant pathogen and biotechnology agent Agrobacterium tumefaciens C58.</title>
        <authorList>
            <person name="Goodner B."/>
            <person name="Hinkle G."/>
            <person name="Gattung S."/>
            <person name="Miller N."/>
            <person name="Blanchard M."/>
            <person name="Qurollo B."/>
            <person name="Goldman B.S."/>
            <person name="Cao Y."/>
            <person name="Askenazi M."/>
            <person name="Halling C."/>
            <person name="Mullin L."/>
            <person name="Houmiel K."/>
            <person name="Gordon J."/>
            <person name="Vaudin M."/>
            <person name="Iartchouk O."/>
            <person name="Epp A."/>
            <person name="Liu F."/>
            <person name="Wollam C."/>
            <person name="Allinger M."/>
            <person name="Doughty D."/>
            <person name="Scott C."/>
            <person name="Lappas C."/>
            <person name="Markelz B."/>
            <person name="Flanagan C."/>
            <person name="Crowell C."/>
            <person name="Gurson J."/>
            <person name="Lomo C."/>
            <person name="Sear C."/>
            <person name="Strub G."/>
            <person name="Cielo C."/>
            <person name="Slater S."/>
        </authorList>
    </citation>
    <scope>NUCLEOTIDE SEQUENCE [LARGE SCALE GENOMIC DNA]</scope>
    <source>
        <strain evidence="3">C58 / ATCC 33970</strain>
    </source>
</reference>
<dbReference type="OrthoDB" id="8304039at2"/>
<keyword evidence="1" id="KW-1133">Transmembrane helix</keyword>
<name>Q8U4W1_AGRFC</name>
<dbReference type="PATRIC" id="fig|176299.10.peg.3409"/>
<dbReference type="KEGG" id="atu:Atu3566"/>
<organism evidence="2 3">
    <name type="scientific">Agrobacterium fabrum (strain C58 / ATCC 33970)</name>
    <name type="common">Agrobacterium tumefaciens (strain C58)</name>
    <dbReference type="NCBI Taxonomy" id="176299"/>
    <lineage>
        <taxon>Bacteria</taxon>
        <taxon>Pseudomonadati</taxon>
        <taxon>Pseudomonadota</taxon>
        <taxon>Alphaproteobacteria</taxon>
        <taxon>Hyphomicrobiales</taxon>
        <taxon>Rhizobiaceae</taxon>
        <taxon>Rhizobium/Agrobacterium group</taxon>
        <taxon>Agrobacterium</taxon>
        <taxon>Agrobacterium tumefaciens complex</taxon>
    </lineage>
</organism>
<keyword evidence="1" id="KW-0472">Membrane</keyword>
<sequence length="140" mass="15505">MHIAACPVKRGITGCHLNFFIFIVWNIMMPNRGNVRNRGISPQLVAVGCASGDSALSDAESVEDVSRPLPRNDRLYVVSEPISQTPPPSTLDDRLEEAAPGRLEIRNTVVDADIRVAKWAWAILAIAHCWLIYFMVHNLG</sequence>
<accession>Q8U4W1</accession>
<dbReference type="HOGENOM" id="CLU_2131532_0_0_5"/>
<dbReference type="AlphaFoldDB" id="Q8U4W1"/>